<dbReference type="Gene3D" id="3.40.50.850">
    <property type="entry name" value="Isochorismatase-like"/>
    <property type="match status" value="1"/>
</dbReference>
<dbReference type="PANTHER" id="PTHR11080">
    <property type="entry name" value="PYRAZINAMIDASE/NICOTINAMIDASE"/>
    <property type="match status" value="1"/>
</dbReference>
<comment type="pathway">
    <text evidence="5">Cofactor biosynthesis; nicotinate biosynthesis; nicotinate from nicotinamide: step 1/1.</text>
</comment>
<feature type="domain" description="Isochorismatase-like" evidence="9">
    <location>
        <begin position="5"/>
        <end position="207"/>
    </location>
</feature>
<sequence length="223" mass="24815">MMSDSALLLVDLQNDFCNGGALAVLDSESVINTANEVITYCQQHDIAIIASQDWHPADHLSFAVNSATKVGTEGKLNGLRQIWWPVHCVQHQKGAEFHPALNQSAIQAIFQKGVNAIIDSYSAFFDNDHQHATQLDYWLTQNQIKHLYIMGLATDYCVKFTVLDALQLGYQVTVIQDGCRGVNLDPEDSHNALQEMALAGAKLITSSDLPIHFFDRANDFRQK</sequence>
<dbReference type="GO" id="GO:0046872">
    <property type="term" value="F:metal ion binding"/>
    <property type="evidence" value="ECO:0007669"/>
    <property type="project" value="UniProtKB-KW"/>
</dbReference>
<dbReference type="InterPro" id="IPR000868">
    <property type="entry name" value="Isochorismatase-like_dom"/>
</dbReference>
<evidence type="ECO:0000313" key="10">
    <source>
        <dbReference type="EMBL" id="CBA72928.1"/>
    </source>
</evidence>
<gene>
    <name evidence="10" type="ORF">ARN_15150</name>
</gene>
<accession>D2TZA6</accession>
<evidence type="ECO:0000256" key="1">
    <source>
        <dbReference type="ARBA" id="ARBA00006336"/>
    </source>
</evidence>
<dbReference type="InterPro" id="IPR036380">
    <property type="entry name" value="Isochorismatase-like_sf"/>
</dbReference>
<name>D2TZA6_9GAMM</name>
<dbReference type="InterPro" id="IPR052347">
    <property type="entry name" value="Isochorismatase_Nicotinamidase"/>
</dbReference>
<protein>
    <recommendedName>
        <fullName evidence="8">Nicotinamidase</fullName>
        <ecNumber evidence="6">3.5.1.19</ecNumber>
    </recommendedName>
    <alternativeName>
        <fullName evidence="7">Nicotinamide deamidase</fullName>
    </alternativeName>
</protein>
<dbReference type="GO" id="GO:0008936">
    <property type="term" value="F:nicotinamidase activity"/>
    <property type="evidence" value="ECO:0007669"/>
    <property type="project" value="UniProtKB-EC"/>
</dbReference>
<keyword evidence="2" id="KW-0662">Pyridine nucleotide biosynthesis</keyword>
<evidence type="ECO:0000256" key="2">
    <source>
        <dbReference type="ARBA" id="ARBA00022642"/>
    </source>
</evidence>
<dbReference type="NCBIfam" id="NF008623">
    <property type="entry name" value="PRK11609.1"/>
    <property type="match status" value="1"/>
</dbReference>
<dbReference type="SUPFAM" id="SSF52499">
    <property type="entry name" value="Isochorismatase-like hydrolases"/>
    <property type="match status" value="1"/>
</dbReference>
<evidence type="ECO:0000256" key="3">
    <source>
        <dbReference type="ARBA" id="ARBA00022723"/>
    </source>
</evidence>
<dbReference type="AlphaFoldDB" id="D2TZA6"/>
<proteinExistence type="inferred from homology"/>
<evidence type="ECO:0000256" key="8">
    <source>
        <dbReference type="ARBA" id="ARBA00072277"/>
    </source>
</evidence>
<dbReference type="Pfam" id="PF00857">
    <property type="entry name" value="Isochorismatase"/>
    <property type="match status" value="1"/>
</dbReference>
<dbReference type="FunFam" id="3.40.50.850:FF:000006">
    <property type="entry name" value="Bifunctional pyrazinamidase/nicotinamidase"/>
    <property type="match status" value="1"/>
</dbReference>
<evidence type="ECO:0000256" key="5">
    <source>
        <dbReference type="ARBA" id="ARBA00037900"/>
    </source>
</evidence>
<organism evidence="10">
    <name type="scientific">Arsenophonus nasoniae</name>
    <name type="common">son-killer infecting Nasonia vitripennis</name>
    <dbReference type="NCBI Taxonomy" id="638"/>
    <lineage>
        <taxon>Bacteria</taxon>
        <taxon>Pseudomonadati</taxon>
        <taxon>Pseudomonadota</taxon>
        <taxon>Gammaproteobacteria</taxon>
        <taxon>Enterobacterales</taxon>
        <taxon>Morganellaceae</taxon>
        <taxon>Arsenophonus</taxon>
    </lineage>
</organism>
<dbReference type="EMBL" id="FN545191">
    <property type="protein sequence ID" value="CBA72928.1"/>
    <property type="molecule type" value="Genomic_DNA"/>
</dbReference>
<comment type="similarity">
    <text evidence="1">Belongs to the isochorismatase family.</text>
</comment>
<evidence type="ECO:0000256" key="7">
    <source>
        <dbReference type="ARBA" id="ARBA00043224"/>
    </source>
</evidence>
<keyword evidence="4" id="KW-0378">Hydrolase</keyword>
<evidence type="ECO:0000256" key="6">
    <source>
        <dbReference type="ARBA" id="ARBA00039017"/>
    </source>
</evidence>
<reference evidence="10" key="1">
    <citation type="journal article" date="2010" name="Insect Mol. Biol.">
        <title>The draft genome sequence of Arsenophonus nasoniae, son-killer bacterium of Nasonia vitripennis, reveals genes associated with virulence and symbiosis.</title>
        <authorList>
            <person name="Wilkes T."/>
            <person name="Darby A.C."/>
            <person name="Choi J."/>
            <person name="Colborne J.K."/>
            <person name="Werren J.H."/>
            <person name="Hurst G.D.D."/>
        </authorList>
    </citation>
    <scope>NUCLEOTIDE SEQUENCE</scope>
</reference>
<dbReference type="EC" id="3.5.1.19" evidence="6"/>
<dbReference type="GO" id="GO:0019363">
    <property type="term" value="P:pyridine nucleotide biosynthetic process"/>
    <property type="evidence" value="ECO:0007669"/>
    <property type="project" value="UniProtKB-KW"/>
</dbReference>
<evidence type="ECO:0000259" key="9">
    <source>
        <dbReference type="Pfam" id="PF00857"/>
    </source>
</evidence>
<dbReference type="PANTHER" id="PTHR11080:SF2">
    <property type="entry name" value="LD05707P"/>
    <property type="match status" value="1"/>
</dbReference>
<evidence type="ECO:0000256" key="4">
    <source>
        <dbReference type="ARBA" id="ARBA00022801"/>
    </source>
</evidence>
<keyword evidence="3" id="KW-0479">Metal-binding</keyword>
<dbReference type="CDD" id="cd01011">
    <property type="entry name" value="nicotinamidase"/>
    <property type="match status" value="1"/>
</dbReference>